<proteinExistence type="predicted"/>
<reference evidence="1 2" key="1">
    <citation type="submission" date="2014-01" db="EMBL/GenBank/DDBJ databases">
        <title>Actinotalea ferrariae CF5-4.</title>
        <authorList>
            <person name="Chen F."/>
            <person name="Li Y."/>
            <person name="Wang G."/>
        </authorList>
    </citation>
    <scope>NUCLEOTIDE SEQUENCE [LARGE SCALE GENOMIC DNA]</scope>
    <source>
        <strain evidence="1 2">CF5-4</strain>
    </source>
</reference>
<keyword evidence="2" id="KW-1185">Reference proteome</keyword>
<name>A0A021VTH8_9CELL</name>
<protein>
    <submittedName>
        <fullName evidence="1">Histidine kinase</fullName>
    </submittedName>
</protein>
<dbReference type="Proteomes" id="UP000019753">
    <property type="component" value="Unassembled WGS sequence"/>
</dbReference>
<keyword evidence="1" id="KW-0418">Kinase</keyword>
<gene>
    <name evidence="1" type="ORF">N866_09255</name>
</gene>
<evidence type="ECO:0000313" key="1">
    <source>
        <dbReference type="EMBL" id="EYR62362.1"/>
    </source>
</evidence>
<sequence length="165" mass="17367">MSAVTRPTPLPAALEVRELLEGLLGRDVEAVVGTGAVDPHQHPGAVVGAYVDDNLKLRALVVFDLPLAAWAGAAIALVPAATAATCVEDAVITPALFENTAEILNVGASLFNHDGCPHLRLYETYAPRETLPGDIAKWVLAYVQRLDMELTVSGYGTGRASVLVI</sequence>
<dbReference type="OrthoDB" id="5244255at2"/>
<dbReference type="GO" id="GO:0016301">
    <property type="term" value="F:kinase activity"/>
    <property type="evidence" value="ECO:0007669"/>
    <property type="project" value="UniProtKB-KW"/>
</dbReference>
<dbReference type="EMBL" id="AXCW01000257">
    <property type="protein sequence ID" value="EYR62362.1"/>
    <property type="molecule type" value="Genomic_DNA"/>
</dbReference>
<organism evidence="1 2">
    <name type="scientific">Actinotalea ferrariae CF5-4</name>
    <dbReference type="NCBI Taxonomy" id="948458"/>
    <lineage>
        <taxon>Bacteria</taxon>
        <taxon>Bacillati</taxon>
        <taxon>Actinomycetota</taxon>
        <taxon>Actinomycetes</taxon>
        <taxon>Micrococcales</taxon>
        <taxon>Cellulomonadaceae</taxon>
        <taxon>Actinotalea</taxon>
    </lineage>
</organism>
<comment type="caution">
    <text evidence="1">The sequence shown here is derived from an EMBL/GenBank/DDBJ whole genome shotgun (WGS) entry which is preliminary data.</text>
</comment>
<dbReference type="RefSeq" id="WP_034228108.1">
    <property type="nucleotide sequence ID" value="NZ_AXCW01000257.1"/>
</dbReference>
<dbReference type="AlphaFoldDB" id="A0A021VTH8"/>
<accession>A0A021VTH8</accession>
<keyword evidence="1" id="KW-0808">Transferase</keyword>
<evidence type="ECO:0000313" key="2">
    <source>
        <dbReference type="Proteomes" id="UP000019753"/>
    </source>
</evidence>